<keyword evidence="10" id="KW-1185">Reference proteome</keyword>
<evidence type="ECO:0000256" key="3">
    <source>
        <dbReference type="ARBA" id="ARBA00022729"/>
    </source>
</evidence>
<dbReference type="Gene3D" id="3.10.20.310">
    <property type="entry name" value="membrane protein fhac"/>
    <property type="match status" value="5"/>
</dbReference>
<dbReference type="KEGG" id="acaf:CA12_34240"/>
<dbReference type="AlphaFoldDB" id="A0A517PD49"/>
<comment type="subcellular location">
    <subcellularLocation>
        <location evidence="1">Membrane</location>
    </subcellularLocation>
</comment>
<evidence type="ECO:0000259" key="8">
    <source>
        <dbReference type="PROSITE" id="PS51779"/>
    </source>
</evidence>
<dbReference type="GO" id="GO:0019867">
    <property type="term" value="C:outer membrane"/>
    <property type="evidence" value="ECO:0007669"/>
    <property type="project" value="InterPro"/>
</dbReference>
<name>A0A517PD49_9PLAN</name>
<keyword evidence="4" id="KW-0472">Membrane</keyword>
<evidence type="ECO:0000313" key="9">
    <source>
        <dbReference type="EMBL" id="QDT17304.1"/>
    </source>
</evidence>
<keyword evidence="3 7" id="KW-0732">Signal</keyword>
<reference evidence="9 10" key="1">
    <citation type="submission" date="2019-02" db="EMBL/GenBank/DDBJ databases">
        <title>Deep-cultivation of Planctomycetes and their phenomic and genomic characterization uncovers novel biology.</title>
        <authorList>
            <person name="Wiegand S."/>
            <person name="Jogler M."/>
            <person name="Boedeker C."/>
            <person name="Pinto D."/>
            <person name="Vollmers J."/>
            <person name="Rivas-Marin E."/>
            <person name="Kohn T."/>
            <person name="Peeters S.H."/>
            <person name="Heuer A."/>
            <person name="Rast P."/>
            <person name="Oberbeckmann S."/>
            <person name="Bunk B."/>
            <person name="Jeske O."/>
            <person name="Meyerdierks A."/>
            <person name="Storesund J.E."/>
            <person name="Kallscheuer N."/>
            <person name="Luecker S."/>
            <person name="Lage O.M."/>
            <person name="Pohl T."/>
            <person name="Merkel B.J."/>
            <person name="Hornburger P."/>
            <person name="Mueller R.-W."/>
            <person name="Bruemmer F."/>
            <person name="Labrenz M."/>
            <person name="Spormann A.M."/>
            <person name="Op den Camp H."/>
            <person name="Overmann J."/>
            <person name="Amann R."/>
            <person name="Jetten M.S.M."/>
            <person name="Mascher T."/>
            <person name="Medema M.H."/>
            <person name="Devos D.P."/>
            <person name="Kaster A.-K."/>
            <person name="Ovreas L."/>
            <person name="Rohde M."/>
            <person name="Galperin M.Y."/>
            <person name="Jogler C."/>
        </authorList>
    </citation>
    <scope>NUCLEOTIDE SEQUENCE [LARGE SCALE GENOMIC DNA]</scope>
    <source>
        <strain evidence="9 10">CA12</strain>
    </source>
</reference>
<dbReference type="InterPro" id="IPR000184">
    <property type="entry name" value="Bac_surfAg_D15"/>
</dbReference>
<dbReference type="Proteomes" id="UP000318741">
    <property type="component" value="Chromosome"/>
</dbReference>
<feature type="chain" id="PRO_5022081288" evidence="7">
    <location>
        <begin position="33"/>
        <end position="1020"/>
    </location>
</feature>
<dbReference type="PROSITE" id="PS51779">
    <property type="entry name" value="POTRA"/>
    <property type="match status" value="3"/>
</dbReference>
<feature type="domain" description="POTRA" evidence="8">
    <location>
        <begin position="111"/>
        <end position="187"/>
    </location>
</feature>
<dbReference type="PANTHER" id="PTHR12815:SF47">
    <property type="entry name" value="TRANSLOCATION AND ASSEMBLY MODULE SUBUNIT TAMA"/>
    <property type="match status" value="1"/>
</dbReference>
<evidence type="ECO:0000256" key="2">
    <source>
        <dbReference type="ARBA" id="ARBA00022692"/>
    </source>
</evidence>
<organism evidence="9 10">
    <name type="scientific">Alienimonas californiensis</name>
    <dbReference type="NCBI Taxonomy" id="2527989"/>
    <lineage>
        <taxon>Bacteria</taxon>
        <taxon>Pseudomonadati</taxon>
        <taxon>Planctomycetota</taxon>
        <taxon>Planctomycetia</taxon>
        <taxon>Planctomycetales</taxon>
        <taxon>Planctomycetaceae</taxon>
        <taxon>Alienimonas</taxon>
    </lineage>
</organism>
<dbReference type="Gene3D" id="2.40.160.50">
    <property type="entry name" value="membrane protein fhac: a member of the omp85/tpsb transporter family"/>
    <property type="match status" value="1"/>
</dbReference>
<evidence type="ECO:0000256" key="1">
    <source>
        <dbReference type="ARBA" id="ARBA00004370"/>
    </source>
</evidence>
<proteinExistence type="predicted"/>
<feature type="signal peptide" evidence="7">
    <location>
        <begin position="1"/>
        <end position="32"/>
    </location>
</feature>
<dbReference type="OrthoDB" id="231360at2"/>
<feature type="compositionally biased region" description="Low complexity" evidence="6">
    <location>
        <begin position="445"/>
        <end position="458"/>
    </location>
</feature>
<evidence type="ECO:0000256" key="5">
    <source>
        <dbReference type="ARBA" id="ARBA00023237"/>
    </source>
</evidence>
<evidence type="ECO:0000256" key="6">
    <source>
        <dbReference type="SAM" id="MobiDB-lite"/>
    </source>
</evidence>
<dbReference type="Pfam" id="PF07244">
    <property type="entry name" value="POTRA"/>
    <property type="match status" value="4"/>
</dbReference>
<feature type="region of interest" description="Disordered" evidence="6">
    <location>
        <begin position="404"/>
        <end position="458"/>
    </location>
</feature>
<dbReference type="InterPro" id="IPR034746">
    <property type="entry name" value="POTRA"/>
</dbReference>
<feature type="domain" description="POTRA" evidence="8">
    <location>
        <begin position="279"/>
        <end position="358"/>
    </location>
</feature>
<dbReference type="RefSeq" id="WP_145360186.1">
    <property type="nucleotide sequence ID" value="NZ_CP036265.1"/>
</dbReference>
<evidence type="ECO:0000313" key="10">
    <source>
        <dbReference type="Proteomes" id="UP000318741"/>
    </source>
</evidence>
<dbReference type="InterPro" id="IPR039910">
    <property type="entry name" value="D15-like"/>
</dbReference>
<sequence precursor="true">MSPSPRRRVPATLLVCLALATLALLPVGLLQAQSGTPDRPIVAVRVEGNETIPAAVILQKISIKSGRVVSNHEVLDDIRSLYETKWFSRVKREFRETDAGIELVFLVKELPQVASVTYQGNDKKSDEQLSRVTGLEPGSPYRVMFNRDAAEQLRRYYIDEGFRHAKVTLVRGDAESDRDVVFQIEEGPKVRVAKVSFEGNKDFSDAVLKRGLETKTKLLGMVPLFGLFDPTTVPRDEAAITDYYRDLGYFDVKVAAEVAESEDRSEIYVTFNVEEGQRYRVRNVSLEGNEKLADAALMSDPSLRPGDFYNARFLQKDRAEMEKLYGEQGRLFTKILPVPEFLEEEPGVIDLTYQIQEDKVRYIRHINVEIVGDHPHTQRNLALNIVPFAPGDRADPAMIRKGQDRVRGSSVFGTDASVSVTPVDESENPVRQASDIRGQSPDAPPSAAGPSDAGPSASLAPATYRRVLPPTGGSGVMQARPAPLSELPVRAASYHGNAPGDAVRNADRDPLTRAARRPASPENDPSDWVAANLFHPPVPLGETLLPPAWVPTIPTFDGPSESPIAQITPSVKSPEENGFITPTYRAQSPDSPSAGGGWEPGPVVQPVTPGPVVTAEGEYNPFRTIQQTGGEYGPGVSSPLLPQSPNGGPFQGTFNEPPPFQEPPGFVDIDVRAREERTGRFMVGAAVNSSSGLVGQVTLQEDNFDIWNFPRSFQELRNGTAFRGRGQRLRIEAVPGAEVSRYLISLTDPYFLDSLYSVGVSGFYYSRYYDEWDEQRLGGRLTVGRQLTPFWSIVGSSRLEDVKIFNPTFPTPPKLAESVGDNTLFTVGASLKYDSRNRAILPSEGTFAEFGYTQGLGDFVYPRFDAEAAQYWLLNERPDGTGQHVLSLNGAVGLAGDDMPIFENYYLGGFQTLRGFDFRGVSPLQNGVRVGGRFSTYGSLQYRFPILVNDALQGVVFSDFGTVNDSVSLDDFRASVGAGIRVSLPQAFGPAPLAFDFAVPVAGPDFDDEQLFSFNIGMTR</sequence>
<feature type="domain" description="POTRA" evidence="8">
    <location>
        <begin position="190"/>
        <end position="276"/>
    </location>
</feature>
<evidence type="ECO:0000256" key="7">
    <source>
        <dbReference type="SAM" id="SignalP"/>
    </source>
</evidence>
<keyword evidence="2" id="KW-0812">Transmembrane</keyword>
<keyword evidence="5" id="KW-0998">Cell outer membrane</keyword>
<dbReference type="PANTHER" id="PTHR12815">
    <property type="entry name" value="SORTING AND ASSEMBLY MACHINERY SAMM50 PROTEIN FAMILY MEMBER"/>
    <property type="match status" value="1"/>
</dbReference>
<evidence type="ECO:0000256" key="4">
    <source>
        <dbReference type="ARBA" id="ARBA00023136"/>
    </source>
</evidence>
<dbReference type="Pfam" id="PF01103">
    <property type="entry name" value="Omp85"/>
    <property type="match status" value="1"/>
</dbReference>
<accession>A0A517PD49</accession>
<gene>
    <name evidence="9" type="primary">bamA</name>
    <name evidence="9" type="ORF">CA12_34240</name>
</gene>
<feature type="region of interest" description="Disordered" evidence="6">
    <location>
        <begin position="492"/>
        <end position="528"/>
    </location>
</feature>
<protein>
    <submittedName>
        <fullName evidence="9">Outer membrane protein assembly factor BamA</fullName>
    </submittedName>
</protein>
<dbReference type="EMBL" id="CP036265">
    <property type="protein sequence ID" value="QDT17304.1"/>
    <property type="molecule type" value="Genomic_DNA"/>
</dbReference>
<dbReference type="InterPro" id="IPR010827">
    <property type="entry name" value="BamA/TamA_POTRA"/>
</dbReference>